<sequence length="39" mass="4707">MQDFNNTYPKEYRESSAFYYPKPIAINLLQIKLLLNALW</sequence>
<keyword evidence="2" id="KW-1185">Reference proteome</keyword>
<reference evidence="2" key="1">
    <citation type="submission" date="2016-11" db="EMBL/GenBank/DDBJ databases">
        <authorList>
            <person name="Varghese N."/>
            <person name="Submissions S."/>
        </authorList>
    </citation>
    <scope>NUCLEOTIDE SEQUENCE [LARGE SCALE GENOMIC DNA]</scope>
    <source>
        <strain evidence="2">DSM 26349</strain>
    </source>
</reference>
<gene>
    <name evidence="1" type="ORF">SAMN04487908_14515</name>
</gene>
<evidence type="ECO:0000313" key="1">
    <source>
        <dbReference type="EMBL" id="SHK05696.1"/>
    </source>
</evidence>
<accession>A0A1M6PCM5</accession>
<dbReference type="EMBL" id="FQYV01000045">
    <property type="protein sequence ID" value="SHK05696.1"/>
    <property type="molecule type" value="Genomic_DNA"/>
</dbReference>
<dbReference type="AlphaFoldDB" id="A0A1M6PCM5"/>
<protein>
    <submittedName>
        <fullName evidence="1">Uncharacterized protein</fullName>
    </submittedName>
</protein>
<dbReference type="Proteomes" id="UP000184172">
    <property type="component" value="Unassembled WGS sequence"/>
</dbReference>
<organism evidence="1 2">
    <name type="scientific">Aequorivita viscosa</name>
    <dbReference type="NCBI Taxonomy" id="797419"/>
    <lineage>
        <taxon>Bacteria</taxon>
        <taxon>Pseudomonadati</taxon>
        <taxon>Bacteroidota</taxon>
        <taxon>Flavobacteriia</taxon>
        <taxon>Flavobacteriales</taxon>
        <taxon>Flavobacteriaceae</taxon>
        <taxon>Aequorivita</taxon>
    </lineage>
</organism>
<proteinExistence type="predicted"/>
<evidence type="ECO:0000313" key="2">
    <source>
        <dbReference type="Proteomes" id="UP000184172"/>
    </source>
</evidence>
<name>A0A1M6PCM5_9FLAO</name>